<comment type="caution">
    <text evidence="2">The sequence shown here is derived from an EMBL/GenBank/DDBJ whole genome shotgun (WGS) entry which is preliminary data.</text>
</comment>
<dbReference type="RefSeq" id="WP_179742561.1">
    <property type="nucleotide sequence ID" value="NZ_JACCAS010000001.1"/>
</dbReference>
<name>A0A7Y9WIA5_9BURK</name>
<proteinExistence type="predicted"/>
<dbReference type="AlphaFoldDB" id="A0A7Y9WIA5"/>
<keyword evidence="3" id="KW-1185">Reference proteome</keyword>
<dbReference type="Proteomes" id="UP000540929">
    <property type="component" value="Unassembled WGS sequence"/>
</dbReference>
<sequence>MKISKKLWSIILIAVVILIFILVQKFYAKEKAMIPEKIVIRLGVEGQADAKTQGFDVMSHPSGLYFYTAHWDNPGKLGVVRFEKGSNSFEIGNVQIVNGTGDNDFPENGVENWDVIFRVASTKTSSYAEARDNAMALLGRLRAAGWKRYIETSDPRLTGKEAMLYELSEPGLIYSMDSAYTPTIEEWKRIVEIEPVWSFYANGVFVDLTLSYQASTSDMGVYLMDIKISSAIDNYSAYFSKDDDDIKRQWKKCLSDRLEPARKERLMREAKLDPKKYTIDTTYQAPPFEAPDFSAEAGAAH</sequence>
<keyword evidence="1" id="KW-0812">Transmembrane</keyword>
<feature type="transmembrane region" description="Helical" evidence="1">
    <location>
        <begin position="7"/>
        <end position="27"/>
    </location>
</feature>
<dbReference type="EMBL" id="JACCAS010000001">
    <property type="protein sequence ID" value="NYH20788.1"/>
    <property type="molecule type" value="Genomic_DNA"/>
</dbReference>
<keyword evidence="1" id="KW-1133">Transmembrane helix</keyword>
<reference evidence="2 3" key="1">
    <citation type="submission" date="2020-07" db="EMBL/GenBank/DDBJ databases">
        <title>Exploring microbial biodiversity for novel pathways involved in the catabolism of aromatic compounds derived from lignin.</title>
        <authorList>
            <person name="Elkins J."/>
        </authorList>
    </citation>
    <scope>NUCLEOTIDE SEQUENCE [LARGE SCALE GENOMIC DNA]</scope>
    <source>
        <strain evidence="2 3">H2C3C</strain>
    </source>
</reference>
<organism evidence="2 3">
    <name type="scientific">Paraburkholderia bryophila</name>
    <dbReference type="NCBI Taxonomy" id="420952"/>
    <lineage>
        <taxon>Bacteria</taxon>
        <taxon>Pseudomonadati</taxon>
        <taxon>Pseudomonadota</taxon>
        <taxon>Betaproteobacteria</taxon>
        <taxon>Burkholderiales</taxon>
        <taxon>Burkholderiaceae</taxon>
        <taxon>Paraburkholderia</taxon>
    </lineage>
</organism>
<protein>
    <submittedName>
        <fullName evidence="2">Uncharacterized protein</fullName>
    </submittedName>
</protein>
<evidence type="ECO:0000256" key="1">
    <source>
        <dbReference type="SAM" id="Phobius"/>
    </source>
</evidence>
<accession>A0A7Y9WIA5</accession>
<evidence type="ECO:0000313" key="3">
    <source>
        <dbReference type="Proteomes" id="UP000540929"/>
    </source>
</evidence>
<evidence type="ECO:0000313" key="2">
    <source>
        <dbReference type="EMBL" id="NYH20788.1"/>
    </source>
</evidence>
<gene>
    <name evidence="2" type="ORF">GGD40_000267</name>
</gene>
<keyword evidence="1" id="KW-0472">Membrane</keyword>